<feature type="active site" description="Proton donor/acceptor" evidence="1">
    <location>
        <position position="186"/>
    </location>
</feature>
<dbReference type="PIRSF" id="PIRSF015753">
    <property type="entry name" value="GST"/>
    <property type="match status" value="1"/>
</dbReference>
<dbReference type="InterPro" id="IPR040079">
    <property type="entry name" value="Glutathione_S-Trfase"/>
</dbReference>
<dbReference type="GO" id="GO:0005737">
    <property type="term" value="C:cytoplasm"/>
    <property type="evidence" value="ECO:0007669"/>
    <property type="project" value="TreeGrafter"/>
</dbReference>
<feature type="binding site" evidence="2">
    <location>
        <begin position="121"/>
        <end position="124"/>
    </location>
    <ligand>
        <name>glutathione</name>
        <dbReference type="ChEBI" id="CHEBI:57925"/>
    </ligand>
</feature>
<dbReference type="CDD" id="cd03190">
    <property type="entry name" value="GST_C_Omega_like"/>
    <property type="match status" value="1"/>
</dbReference>
<gene>
    <name evidence="5" type="primary">yqjG_1</name>
    <name evidence="5" type="ORF">Lisr_0669</name>
</gene>
<dbReference type="InterPro" id="IPR047047">
    <property type="entry name" value="GST_Omega-like_C"/>
</dbReference>
<keyword evidence="6" id="KW-1185">Reference proteome</keyword>
<dbReference type="SFLD" id="SFLDG01206">
    <property type="entry name" value="Xi.1"/>
    <property type="match status" value="1"/>
</dbReference>
<feature type="site" description="Lowers pKa of active site Cys" evidence="3">
    <location>
        <position position="287"/>
    </location>
</feature>
<dbReference type="RefSeq" id="WP_058501046.1">
    <property type="nucleotide sequence ID" value="NZ_CAAAJA010000024.1"/>
</dbReference>
<evidence type="ECO:0000313" key="6">
    <source>
        <dbReference type="Proteomes" id="UP000054761"/>
    </source>
</evidence>
<reference evidence="5 6" key="1">
    <citation type="submission" date="2015-11" db="EMBL/GenBank/DDBJ databases">
        <title>Genomic analysis of 38 Legionella species identifies large and diverse effector repertoires.</title>
        <authorList>
            <person name="Burstein D."/>
            <person name="Amaro F."/>
            <person name="Zusman T."/>
            <person name="Lifshitz Z."/>
            <person name="Cohen O."/>
            <person name="Gilbert J.A."/>
            <person name="Pupko T."/>
            <person name="Shuman H.A."/>
            <person name="Segal G."/>
        </authorList>
    </citation>
    <scope>NUCLEOTIDE SEQUENCE [LARGE SCALE GENOMIC DNA]</scope>
    <source>
        <strain evidence="5 6">Bercovier 4</strain>
    </source>
</reference>
<dbReference type="GO" id="GO:0004364">
    <property type="term" value="F:glutathione transferase activity"/>
    <property type="evidence" value="ECO:0007669"/>
    <property type="project" value="InterPro"/>
</dbReference>
<dbReference type="InterPro" id="IPR036282">
    <property type="entry name" value="Glutathione-S-Trfase_C_sf"/>
</dbReference>
<dbReference type="EMBL" id="LNYH01000023">
    <property type="protein sequence ID" value="KTD31358.1"/>
    <property type="molecule type" value="Genomic_DNA"/>
</dbReference>
<dbReference type="AlphaFoldDB" id="A0A0W0WGD9"/>
<dbReference type="PANTHER" id="PTHR32419">
    <property type="entry name" value="GLUTATHIONYL-HYDROQUINONE REDUCTASE"/>
    <property type="match status" value="1"/>
</dbReference>
<sequence length="311" mass="36642">MGILVNGEWKEDKDFERDSEGRFVRSGTQFKNMIGEDEQFPAEKDRYHLYVSLACPWAHRTLIFRELKGLQNIISVSIVHTDMLEKGWELKDEKGRSTDSLYGFQYLHQLYSKADPSYSGRVTVPVLWDKKQETIVNNDSAYIIRMFNKAFNELTGDRQDFYPKALQSEIDEINELVYHNINNGVYKCGFATTQKAYEEAFANLFNALNEVEMRLGRQPYLIDKQLTEADWRLFTTLIRFDAVYFGHFKANLKRIKDYSHLSQYLKKLYLYPGIRQTVNMNHIKRHYYFSHKHINPTQIVPVGPELDYLEA</sequence>
<dbReference type="InterPro" id="IPR016639">
    <property type="entry name" value="GST_Omega/GSH"/>
</dbReference>
<feature type="binding site" evidence="2">
    <location>
        <position position="88"/>
    </location>
    <ligand>
        <name>glutathione</name>
        <dbReference type="ChEBI" id="CHEBI:57925"/>
    </ligand>
</feature>
<dbReference type="Gene3D" id="3.40.30.10">
    <property type="entry name" value="Glutaredoxin"/>
    <property type="match status" value="1"/>
</dbReference>
<dbReference type="SUPFAM" id="SSF52833">
    <property type="entry name" value="Thioredoxin-like"/>
    <property type="match status" value="1"/>
</dbReference>
<evidence type="ECO:0000256" key="1">
    <source>
        <dbReference type="PIRSR" id="PIRSR015753-1"/>
    </source>
</evidence>
<dbReference type="InterPro" id="IPR010987">
    <property type="entry name" value="Glutathione-S-Trfase_C-like"/>
</dbReference>
<dbReference type="PROSITE" id="PS50405">
    <property type="entry name" value="GST_CTER"/>
    <property type="match status" value="1"/>
</dbReference>
<dbReference type="SFLD" id="SFLDG01148">
    <property type="entry name" value="Xi_(cytGST)"/>
    <property type="match status" value="1"/>
</dbReference>
<accession>A0A0W0WGD9</accession>
<dbReference type="OrthoDB" id="9769158at2"/>
<dbReference type="PATRIC" id="fig|454.4.peg.715"/>
<dbReference type="Pfam" id="PF13410">
    <property type="entry name" value="GST_C_2"/>
    <property type="match status" value="1"/>
</dbReference>
<dbReference type="SUPFAM" id="SSF47616">
    <property type="entry name" value="GST C-terminal domain-like"/>
    <property type="match status" value="1"/>
</dbReference>
<evidence type="ECO:0000313" key="5">
    <source>
        <dbReference type="EMBL" id="KTD31358.1"/>
    </source>
</evidence>
<evidence type="ECO:0000256" key="3">
    <source>
        <dbReference type="PIRSR" id="PIRSR015753-3"/>
    </source>
</evidence>
<evidence type="ECO:0000259" key="4">
    <source>
        <dbReference type="PROSITE" id="PS50405"/>
    </source>
</evidence>
<proteinExistence type="predicted"/>
<dbReference type="InterPro" id="IPR036249">
    <property type="entry name" value="Thioredoxin-like_sf"/>
</dbReference>
<feature type="binding site" evidence="2">
    <location>
        <begin position="139"/>
        <end position="140"/>
    </location>
    <ligand>
        <name>glutathione</name>
        <dbReference type="ChEBI" id="CHEBI:57925"/>
    </ligand>
</feature>
<dbReference type="FunFam" id="3.40.30.10:FF:000058">
    <property type="entry name" value="Glutathione S-transferase, omega"/>
    <property type="match status" value="1"/>
</dbReference>
<feature type="domain" description="GST C-terminal" evidence="4">
    <location>
        <begin position="163"/>
        <end position="287"/>
    </location>
</feature>
<dbReference type="Gene3D" id="1.20.1050.10">
    <property type="match status" value="1"/>
</dbReference>
<keyword evidence="5" id="KW-0808">Transferase</keyword>
<dbReference type="PANTHER" id="PTHR32419:SF6">
    <property type="entry name" value="GLUTATHIONE S-TRANSFERASE OMEGA-LIKE 1-RELATED"/>
    <property type="match status" value="1"/>
</dbReference>
<organism evidence="5 6">
    <name type="scientific">Legionella israelensis</name>
    <dbReference type="NCBI Taxonomy" id="454"/>
    <lineage>
        <taxon>Bacteria</taxon>
        <taxon>Pseudomonadati</taxon>
        <taxon>Pseudomonadota</taxon>
        <taxon>Gammaproteobacteria</taxon>
        <taxon>Legionellales</taxon>
        <taxon>Legionellaceae</taxon>
        <taxon>Legionella</taxon>
    </lineage>
</organism>
<dbReference type="SFLD" id="SFLDS00019">
    <property type="entry name" value="Glutathione_Transferase_(cytos"/>
    <property type="match status" value="1"/>
</dbReference>
<dbReference type="Proteomes" id="UP000054761">
    <property type="component" value="Unassembled WGS sequence"/>
</dbReference>
<dbReference type="InterPro" id="IPR004045">
    <property type="entry name" value="Glutathione_S-Trfase_N"/>
</dbReference>
<evidence type="ECO:0000256" key="2">
    <source>
        <dbReference type="PIRSR" id="PIRSR015753-2"/>
    </source>
</evidence>
<protein>
    <submittedName>
        <fullName evidence="5">S-transferase</fullName>
    </submittedName>
</protein>
<comment type="caution">
    <text evidence="5">The sequence shown here is derived from an EMBL/GenBank/DDBJ whole genome shotgun (WGS) entry which is preliminary data.</text>
</comment>
<dbReference type="Pfam" id="PF13409">
    <property type="entry name" value="GST_N_2"/>
    <property type="match status" value="1"/>
</dbReference>
<name>A0A0W0WGD9_9GAMM</name>
<feature type="site" description="Lowers pKa of active site Cys" evidence="3">
    <location>
        <position position="244"/>
    </location>
</feature>
<feature type="active site" description="Nucleophile" evidence="1">
    <location>
        <position position="55"/>
    </location>
</feature>